<keyword evidence="2" id="KW-1185">Reference proteome</keyword>
<dbReference type="Proteomes" id="UP001183809">
    <property type="component" value="Unassembled WGS sequence"/>
</dbReference>
<evidence type="ECO:0000313" key="2">
    <source>
        <dbReference type="Proteomes" id="UP001183809"/>
    </source>
</evidence>
<evidence type="ECO:0000313" key="1">
    <source>
        <dbReference type="EMBL" id="MDT0469802.1"/>
    </source>
</evidence>
<reference evidence="2" key="1">
    <citation type="submission" date="2023-07" db="EMBL/GenBank/DDBJ databases">
        <title>30 novel species of actinomycetes from the DSMZ collection.</title>
        <authorList>
            <person name="Nouioui I."/>
        </authorList>
    </citation>
    <scope>NUCLEOTIDE SEQUENCE [LARGE SCALE GENOMIC DNA]</scope>
    <source>
        <strain evidence="2">DSM 41699</strain>
    </source>
</reference>
<proteinExistence type="predicted"/>
<name>A0ABU2U988_9ACTN</name>
<gene>
    <name evidence="1" type="ORF">RM764_43915</name>
</gene>
<dbReference type="RefSeq" id="WP_311701217.1">
    <property type="nucleotide sequence ID" value="NZ_JAVREY010000131.1"/>
</dbReference>
<organism evidence="1 2">
    <name type="scientific">Streptomyces gibsoniae</name>
    <dbReference type="NCBI Taxonomy" id="3075529"/>
    <lineage>
        <taxon>Bacteria</taxon>
        <taxon>Bacillati</taxon>
        <taxon>Actinomycetota</taxon>
        <taxon>Actinomycetes</taxon>
        <taxon>Kitasatosporales</taxon>
        <taxon>Streptomycetaceae</taxon>
        <taxon>Streptomyces</taxon>
    </lineage>
</organism>
<sequence>MTFELLRLSGTETIGWPYQRRRAALESGFTARRLFASWPLCPSTPPRTTVREWLTWASVGMEGVGWKGVQGPREERGGLLTVTGTLTTPRTLLLGRYDGEGRFQYVGRTTTLARAAGAAVAGLLAAGRRGPQPWAQLA</sequence>
<dbReference type="EMBL" id="JAVREY010000131">
    <property type="protein sequence ID" value="MDT0469802.1"/>
    <property type="molecule type" value="Genomic_DNA"/>
</dbReference>
<protein>
    <submittedName>
        <fullName evidence="1">Uncharacterized protein</fullName>
    </submittedName>
</protein>
<accession>A0ABU2U988</accession>
<comment type="caution">
    <text evidence="1">The sequence shown here is derived from an EMBL/GenBank/DDBJ whole genome shotgun (WGS) entry which is preliminary data.</text>
</comment>